<sequence length="179" mass="20375">MSAEQLRLELMKWHEQAMKSNEESQKKIAEAERSNKEAEHWKSQYIRMKNKLRRVFEDESTATLVTNGGSPPGQGSLPNTPTSLSPNADDEGGSRKRKREETDRCHKNFDKKSRRDPNWYVRFMSAARYVMRTLRAKVGDATAEVQLPNADASRDDTEDEEDEEENVGDPSAIAVSAKM</sequence>
<dbReference type="EMBL" id="CM056742">
    <property type="protein sequence ID" value="KAJ8678983.1"/>
    <property type="molecule type" value="Genomic_DNA"/>
</dbReference>
<accession>A0ACC2P676</accession>
<keyword evidence="2" id="KW-1185">Reference proteome</keyword>
<protein>
    <submittedName>
        <fullName evidence="1">Uncharacterized protein</fullName>
    </submittedName>
</protein>
<name>A0ACC2P676_9HYME</name>
<evidence type="ECO:0000313" key="1">
    <source>
        <dbReference type="EMBL" id="KAJ8678983.1"/>
    </source>
</evidence>
<gene>
    <name evidence="1" type="ORF">QAD02_014770</name>
</gene>
<proteinExistence type="predicted"/>
<dbReference type="Proteomes" id="UP001239111">
    <property type="component" value="Chromosome 2"/>
</dbReference>
<reference evidence="1" key="1">
    <citation type="submission" date="2023-04" db="EMBL/GenBank/DDBJ databases">
        <title>A chromosome-level genome assembly of the parasitoid wasp Eretmocerus hayati.</title>
        <authorList>
            <person name="Zhong Y."/>
            <person name="Liu S."/>
            <person name="Liu Y."/>
        </authorList>
    </citation>
    <scope>NUCLEOTIDE SEQUENCE</scope>
    <source>
        <strain evidence="1">ZJU_SS_LIU_2023</strain>
    </source>
</reference>
<organism evidence="1 2">
    <name type="scientific">Eretmocerus hayati</name>
    <dbReference type="NCBI Taxonomy" id="131215"/>
    <lineage>
        <taxon>Eukaryota</taxon>
        <taxon>Metazoa</taxon>
        <taxon>Ecdysozoa</taxon>
        <taxon>Arthropoda</taxon>
        <taxon>Hexapoda</taxon>
        <taxon>Insecta</taxon>
        <taxon>Pterygota</taxon>
        <taxon>Neoptera</taxon>
        <taxon>Endopterygota</taxon>
        <taxon>Hymenoptera</taxon>
        <taxon>Apocrita</taxon>
        <taxon>Proctotrupomorpha</taxon>
        <taxon>Chalcidoidea</taxon>
        <taxon>Aphelinidae</taxon>
        <taxon>Aphelininae</taxon>
        <taxon>Eretmocerus</taxon>
    </lineage>
</organism>
<evidence type="ECO:0000313" key="2">
    <source>
        <dbReference type="Proteomes" id="UP001239111"/>
    </source>
</evidence>
<comment type="caution">
    <text evidence="1">The sequence shown here is derived from an EMBL/GenBank/DDBJ whole genome shotgun (WGS) entry which is preliminary data.</text>
</comment>